<dbReference type="InterPro" id="IPR013767">
    <property type="entry name" value="PAS_fold"/>
</dbReference>
<evidence type="ECO:0000313" key="14">
    <source>
        <dbReference type="EMBL" id="AKJ26719.1"/>
    </source>
</evidence>
<dbReference type="PRINTS" id="PR00344">
    <property type="entry name" value="BCTRLSENSOR"/>
</dbReference>
<feature type="domain" description="PAS" evidence="12">
    <location>
        <begin position="252"/>
        <end position="304"/>
    </location>
</feature>
<evidence type="ECO:0000313" key="15">
    <source>
        <dbReference type="Proteomes" id="UP000035352"/>
    </source>
</evidence>
<dbReference type="SMART" id="SM00388">
    <property type="entry name" value="HisKA"/>
    <property type="match status" value="1"/>
</dbReference>
<accession>A0A0G3BBH5</accession>
<dbReference type="SMART" id="SM00387">
    <property type="entry name" value="HATPase_c"/>
    <property type="match status" value="1"/>
</dbReference>
<dbReference type="Gene3D" id="1.10.287.130">
    <property type="match status" value="1"/>
</dbReference>
<dbReference type="PANTHER" id="PTHR43047:SF72">
    <property type="entry name" value="OSMOSENSING HISTIDINE PROTEIN KINASE SLN1"/>
    <property type="match status" value="1"/>
</dbReference>
<evidence type="ECO:0000259" key="11">
    <source>
        <dbReference type="PROSITE" id="PS50109"/>
    </source>
</evidence>
<name>A0A0G3BBH5_9BURK</name>
<evidence type="ECO:0000256" key="2">
    <source>
        <dbReference type="ARBA" id="ARBA00012438"/>
    </source>
</evidence>
<dbReference type="PROSITE" id="PS50112">
    <property type="entry name" value="PAS"/>
    <property type="match status" value="3"/>
</dbReference>
<feature type="domain" description="Histidine kinase" evidence="11">
    <location>
        <begin position="390"/>
        <end position="610"/>
    </location>
</feature>
<dbReference type="EC" id="2.7.13.3" evidence="2"/>
<dbReference type="FunFam" id="3.30.565.10:FF:000010">
    <property type="entry name" value="Sensor histidine kinase RcsC"/>
    <property type="match status" value="1"/>
</dbReference>
<keyword evidence="8" id="KW-0843">Virulence</keyword>
<comment type="function">
    <text evidence="9">Member of the two-component regulatory system BvgS/BvgA. Phosphorylates BvgA via a four-step phosphorelay in response to environmental signals.</text>
</comment>
<dbReference type="KEGG" id="pbh:AAW51_0028"/>
<keyword evidence="7" id="KW-0902">Two-component regulatory system</keyword>
<dbReference type="FunFam" id="1.10.287.130:FF:000145">
    <property type="entry name" value="Sensory transduction histidine kinase"/>
    <property type="match status" value="1"/>
</dbReference>
<dbReference type="PATRIC" id="fig|413882.6.peg.29"/>
<dbReference type="InterPro" id="IPR005467">
    <property type="entry name" value="His_kinase_dom"/>
</dbReference>
<dbReference type="InterPro" id="IPR035965">
    <property type="entry name" value="PAS-like_dom_sf"/>
</dbReference>
<dbReference type="CDD" id="cd16922">
    <property type="entry name" value="HATPase_EvgS-ArcB-TorS-like"/>
    <property type="match status" value="1"/>
</dbReference>
<evidence type="ECO:0000256" key="5">
    <source>
        <dbReference type="ARBA" id="ARBA00022729"/>
    </source>
</evidence>
<dbReference type="SMART" id="SM00091">
    <property type="entry name" value="PAS"/>
    <property type="match status" value="3"/>
</dbReference>
<keyword evidence="5" id="KW-0732">Signal</keyword>
<dbReference type="NCBIfam" id="TIGR00229">
    <property type="entry name" value="sensory_box"/>
    <property type="match status" value="3"/>
</dbReference>
<dbReference type="GO" id="GO:0006355">
    <property type="term" value="P:regulation of DNA-templated transcription"/>
    <property type="evidence" value="ECO:0007669"/>
    <property type="project" value="InterPro"/>
</dbReference>
<keyword evidence="15" id="KW-1185">Reference proteome</keyword>
<dbReference type="Pfam" id="PF00989">
    <property type="entry name" value="PAS"/>
    <property type="match status" value="2"/>
</dbReference>
<feature type="domain" description="PAS" evidence="12">
    <location>
        <begin position="127"/>
        <end position="179"/>
    </location>
</feature>
<dbReference type="SUPFAM" id="SSF47384">
    <property type="entry name" value="Homodimeric domain of signal transducing histidine kinase"/>
    <property type="match status" value="1"/>
</dbReference>
<keyword evidence="3" id="KW-0597">Phosphoprotein</keyword>
<feature type="domain" description="PAS" evidence="12">
    <location>
        <begin position="2"/>
        <end position="73"/>
    </location>
</feature>
<feature type="domain" description="PAC" evidence="13">
    <location>
        <begin position="204"/>
        <end position="254"/>
    </location>
</feature>
<evidence type="ECO:0000256" key="6">
    <source>
        <dbReference type="ARBA" id="ARBA00022777"/>
    </source>
</evidence>
<dbReference type="PROSITE" id="PS50109">
    <property type="entry name" value="HIS_KIN"/>
    <property type="match status" value="1"/>
</dbReference>
<dbReference type="InterPro" id="IPR001610">
    <property type="entry name" value="PAC"/>
</dbReference>
<dbReference type="Pfam" id="PF02518">
    <property type="entry name" value="HATPase_c"/>
    <property type="match status" value="1"/>
</dbReference>
<evidence type="ECO:0000256" key="8">
    <source>
        <dbReference type="ARBA" id="ARBA00023026"/>
    </source>
</evidence>
<dbReference type="SUPFAM" id="SSF55874">
    <property type="entry name" value="ATPase domain of HSP90 chaperone/DNA topoisomerase II/histidine kinase"/>
    <property type="match status" value="1"/>
</dbReference>
<dbReference type="AlphaFoldDB" id="A0A0G3BBH5"/>
<dbReference type="EMBL" id="CP011371">
    <property type="protein sequence ID" value="AKJ26719.1"/>
    <property type="molecule type" value="Genomic_DNA"/>
</dbReference>
<evidence type="ECO:0000256" key="9">
    <source>
        <dbReference type="ARBA" id="ARBA00058004"/>
    </source>
</evidence>
<proteinExistence type="predicted"/>
<evidence type="ECO:0000256" key="3">
    <source>
        <dbReference type="ARBA" id="ARBA00022553"/>
    </source>
</evidence>
<dbReference type="OrthoDB" id="9770795at2"/>
<dbReference type="InterPro" id="IPR003594">
    <property type="entry name" value="HATPase_dom"/>
</dbReference>
<dbReference type="GO" id="GO:0005886">
    <property type="term" value="C:plasma membrane"/>
    <property type="evidence" value="ECO:0007669"/>
    <property type="project" value="TreeGrafter"/>
</dbReference>
<sequence length="619" mass="67969">MAEDFNALSLSENPDAVIVVSASGDVLAWNAAAQHIFGHSADEAVGRPLSALITTPEQAEELRRGFDNARRHGLSVAEAVRSRKDGALLHVSVSCKAVLDEAGALRCFLLTMKDVSHLKVLRDAKLVGSKYGDLLESTPDAIVMVNVSGRIVLVNSQAEQVFGYARAELIGQPIEILLPARYRALHFGHRGGFFGQPRTRTMGAGLELYGQRRNGEEFPVEISLGPLNTDAGPMVMSAVRDITDRQEARRKADRKFRDLLESAPDAMVIVNEQGEIVLVNSQAVQLFGWRREEMLGQSIEILVPPRFRPAHSKHRTVFGAHPKTRSMGAGRELNGLHKDGQEFPVEISLSPIQTEDGLLIASAIRDATERKRIEKTLQEANRLKSEFLANMSHELRTPLNGILGFSELLVDERLGKLNDKQKEYIADILGCGRHLLQLINDVLDLSKVEAGKMELHPQPFLPARAVEDICTVLGPLAYKKRIQVQRNVSAAVGEVTLDLQKFKQVLFNLLSNAVKFTPEGGHVSVHIERVEGPALSLQVVDSGIGIHARDMDRLFVEFQQLDSGEARQYEGTGLGLALTRKIVELQGGRISVQSEPGRGSTFSVSLPLHETVSQQTLPA</sequence>
<keyword evidence="4" id="KW-0808">Transferase</keyword>
<dbReference type="Pfam" id="PF13426">
    <property type="entry name" value="PAS_9"/>
    <property type="match status" value="1"/>
</dbReference>
<dbReference type="PANTHER" id="PTHR43047">
    <property type="entry name" value="TWO-COMPONENT HISTIDINE PROTEIN KINASE"/>
    <property type="match status" value="1"/>
</dbReference>
<protein>
    <recommendedName>
        <fullName evidence="10">Virulence sensor protein BvgS</fullName>
        <ecNumber evidence="2">2.7.13.3</ecNumber>
    </recommendedName>
</protein>
<dbReference type="RefSeq" id="WP_047192996.1">
    <property type="nucleotide sequence ID" value="NZ_CP011371.1"/>
</dbReference>
<dbReference type="Gene3D" id="3.30.450.20">
    <property type="entry name" value="PAS domain"/>
    <property type="match status" value="3"/>
</dbReference>
<dbReference type="CDD" id="cd00082">
    <property type="entry name" value="HisKA"/>
    <property type="match status" value="1"/>
</dbReference>
<dbReference type="STRING" id="413882.AAW51_0028"/>
<dbReference type="InterPro" id="IPR036097">
    <property type="entry name" value="HisK_dim/P_sf"/>
</dbReference>
<organism evidence="14 15">
    <name type="scientific">Caldimonas brevitalea</name>
    <dbReference type="NCBI Taxonomy" id="413882"/>
    <lineage>
        <taxon>Bacteria</taxon>
        <taxon>Pseudomonadati</taxon>
        <taxon>Pseudomonadota</taxon>
        <taxon>Betaproteobacteria</taxon>
        <taxon>Burkholderiales</taxon>
        <taxon>Sphaerotilaceae</taxon>
        <taxon>Caldimonas</taxon>
    </lineage>
</organism>
<evidence type="ECO:0000256" key="7">
    <source>
        <dbReference type="ARBA" id="ARBA00023012"/>
    </source>
</evidence>
<keyword evidence="6 14" id="KW-0418">Kinase</keyword>
<dbReference type="InterPro" id="IPR003661">
    <property type="entry name" value="HisK_dim/P_dom"/>
</dbReference>
<dbReference type="InterPro" id="IPR004358">
    <property type="entry name" value="Sig_transdc_His_kin-like_C"/>
</dbReference>
<evidence type="ECO:0000259" key="12">
    <source>
        <dbReference type="PROSITE" id="PS50112"/>
    </source>
</evidence>
<dbReference type="SMART" id="SM00086">
    <property type="entry name" value="PAC"/>
    <property type="match status" value="3"/>
</dbReference>
<evidence type="ECO:0000256" key="4">
    <source>
        <dbReference type="ARBA" id="ARBA00022679"/>
    </source>
</evidence>
<dbReference type="InterPro" id="IPR036890">
    <property type="entry name" value="HATPase_C_sf"/>
</dbReference>
<feature type="domain" description="PAC" evidence="13">
    <location>
        <begin position="329"/>
        <end position="379"/>
    </location>
</feature>
<dbReference type="Pfam" id="PF00512">
    <property type="entry name" value="HisKA"/>
    <property type="match status" value="1"/>
</dbReference>
<dbReference type="Proteomes" id="UP000035352">
    <property type="component" value="Chromosome"/>
</dbReference>
<evidence type="ECO:0000256" key="1">
    <source>
        <dbReference type="ARBA" id="ARBA00000085"/>
    </source>
</evidence>
<dbReference type="PROSITE" id="PS50113">
    <property type="entry name" value="PAC"/>
    <property type="match status" value="2"/>
</dbReference>
<gene>
    <name evidence="14" type="ORF">AAW51_0028</name>
</gene>
<dbReference type="GO" id="GO:0009927">
    <property type="term" value="F:histidine phosphotransfer kinase activity"/>
    <property type="evidence" value="ECO:0007669"/>
    <property type="project" value="TreeGrafter"/>
</dbReference>
<dbReference type="InterPro" id="IPR000700">
    <property type="entry name" value="PAS-assoc_C"/>
</dbReference>
<dbReference type="SUPFAM" id="SSF55785">
    <property type="entry name" value="PYP-like sensor domain (PAS domain)"/>
    <property type="match status" value="3"/>
</dbReference>
<evidence type="ECO:0000259" key="13">
    <source>
        <dbReference type="PROSITE" id="PS50113"/>
    </source>
</evidence>
<evidence type="ECO:0000256" key="10">
    <source>
        <dbReference type="ARBA" id="ARBA00070152"/>
    </source>
</evidence>
<dbReference type="GO" id="GO:0000155">
    <property type="term" value="F:phosphorelay sensor kinase activity"/>
    <property type="evidence" value="ECO:0007669"/>
    <property type="project" value="InterPro"/>
</dbReference>
<reference evidence="14 15" key="1">
    <citation type="submission" date="2015-05" db="EMBL/GenBank/DDBJ databases">
        <authorList>
            <person name="Tang B."/>
            <person name="Yu Y."/>
        </authorList>
    </citation>
    <scope>NUCLEOTIDE SEQUENCE [LARGE SCALE GENOMIC DNA]</scope>
    <source>
        <strain evidence="14 15">DSM 7029</strain>
    </source>
</reference>
<dbReference type="CDD" id="cd00130">
    <property type="entry name" value="PAS"/>
    <property type="match status" value="3"/>
</dbReference>
<dbReference type="InterPro" id="IPR000014">
    <property type="entry name" value="PAS"/>
</dbReference>
<dbReference type="Gene3D" id="3.30.565.10">
    <property type="entry name" value="Histidine kinase-like ATPase, C-terminal domain"/>
    <property type="match status" value="1"/>
</dbReference>
<comment type="catalytic activity">
    <reaction evidence="1">
        <text>ATP + protein L-histidine = ADP + protein N-phospho-L-histidine.</text>
        <dbReference type="EC" id="2.7.13.3"/>
    </reaction>
</comment>